<protein>
    <submittedName>
        <fullName evidence="1">Uncharacterized protein</fullName>
    </submittedName>
</protein>
<name>A0ABV5XVY3_ARTRM</name>
<evidence type="ECO:0000313" key="1">
    <source>
        <dbReference type="EMBL" id="MFB9818903.1"/>
    </source>
</evidence>
<comment type="caution">
    <text evidence="1">The sequence shown here is derived from an EMBL/GenBank/DDBJ whole genome shotgun (WGS) entry which is preliminary data.</text>
</comment>
<dbReference type="Proteomes" id="UP001589702">
    <property type="component" value="Unassembled WGS sequence"/>
</dbReference>
<evidence type="ECO:0000313" key="2">
    <source>
        <dbReference type="Proteomes" id="UP001589702"/>
    </source>
</evidence>
<dbReference type="RefSeq" id="WP_234748570.1">
    <property type="nucleotide sequence ID" value="NZ_BAAAWN010000001.1"/>
</dbReference>
<gene>
    <name evidence="1" type="ORF">ACFFP1_05250</name>
</gene>
<proteinExistence type="predicted"/>
<accession>A0ABV5XVY3</accession>
<sequence>MPHVLPRQHLLANDTNATSVLFAVYTSTATTAGHAQPHAAVIAALTGALAERHITIKNGLPVGYDTVSSYDDDPTLDCALPLPMIDSSEINAELVYRGSAIAPTAPNHTASVNKRHNDL</sequence>
<dbReference type="EMBL" id="JBHMBC010000007">
    <property type="protein sequence ID" value="MFB9818903.1"/>
    <property type="molecule type" value="Genomic_DNA"/>
</dbReference>
<organism evidence="1 2">
    <name type="scientific">Arthrobacter ramosus</name>
    <dbReference type="NCBI Taxonomy" id="1672"/>
    <lineage>
        <taxon>Bacteria</taxon>
        <taxon>Bacillati</taxon>
        <taxon>Actinomycetota</taxon>
        <taxon>Actinomycetes</taxon>
        <taxon>Micrococcales</taxon>
        <taxon>Micrococcaceae</taxon>
        <taxon>Arthrobacter</taxon>
    </lineage>
</organism>
<keyword evidence="2" id="KW-1185">Reference proteome</keyword>
<reference evidence="1 2" key="1">
    <citation type="submission" date="2024-09" db="EMBL/GenBank/DDBJ databases">
        <authorList>
            <person name="Sun Q."/>
            <person name="Mori K."/>
        </authorList>
    </citation>
    <scope>NUCLEOTIDE SEQUENCE [LARGE SCALE GENOMIC DNA]</scope>
    <source>
        <strain evidence="1 2">JCM 1334</strain>
    </source>
</reference>